<comment type="caution">
    <text evidence="1">The sequence shown here is derived from an EMBL/GenBank/DDBJ whole genome shotgun (WGS) entry which is preliminary data.</text>
</comment>
<evidence type="ECO:0000313" key="1">
    <source>
        <dbReference type="EMBL" id="MBB5694352.1"/>
    </source>
</evidence>
<dbReference type="Proteomes" id="UP000580654">
    <property type="component" value="Unassembled WGS sequence"/>
</dbReference>
<keyword evidence="2" id="KW-1185">Reference proteome</keyword>
<dbReference type="RefSeq" id="WP_281394360.1">
    <property type="nucleotide sequence ID" value="NZ_JACIJD010000010.1"/>
</dbReference>
<gene>
    <name evidence="1" type="ORF">FHS87_002398</name>
</gene>
<organism evidence="1 2">
    <name type="scientific">Muricoccus pecuniae</name>
    <dbReference type="NCBI Taxonomy" id="693023"/>
    <lineage>
        <taxon>Bacteria</taxon>
        <taxon>Pseudomonadati</taxon>
        <taxon>Pseudomonadota</taxon>
        <taxon>Alphaproteobacteria</taxon>
        <taxon>Acetobacterales</taxon>
        <taxon>Roseomonadaceae</taxon>
        <taxon>Muricoccus</taxon>
    </lineage>
</organism>
<accession>A0A840YIE1</accession>
<proteinExistence type="predicted"/>
<name>A0A840YIE1_9PROT</name>
<evidence type="ECO:0000313" key="2">
    <source>
        <dbReference type="Proteomes" id="UP000580654"/>
    </source>
</evidence>
<dbReference type="AlphaFoldDB" id="A0A840YIE1"/>
<reference evidence="1 2" key="1">
    <citation type="submission" date="2020-08" db="EMBL/GenBank/DDBJ databases">
        <title>Genomic Encyclopedia of Type Strains, Phase IV (KMG-IV): sequencing the most valuable type-strain genomes for metagenomic binning, comparative biology and taxonomic classification.</title>
        <authorList>
            <person name="Goeker M."/>
        </authorList>
    </citation>
    <scope>NUCLEOTIDE SEQUENCE [LARGE SCALE GENOMIC DNA]</scope>
    <source>
        <strain evidence="1 2">DSM 25622</strain>
    </source>
</reference>
<sequence length="42" mass="4616">MDLAPVAFRFSAARGNDLRAVLGPAWADMLVNLTYMEKSETS</sequence>
<protein>
    <submittedName>
        <fullName evidence="1">Uncharacterized protein</fullName>
    </submittedName>
</protein>
<dbReference type="EMBL" id="JACIJD010000010">
    <property type="protein sequence ID" value="MBB5694352.1"/>
    <property type="molecule type" value="Genomic_DNA"/>
</dbReference>